<feature type="transmembrane region" description="Helical" evidence="1">
    <location>
        <begin position="15"/>
        <end position="36"/>
    </location>
</feature>
<evidence type="ECO:0000256" key="1">
    <source>
        <dbReference type="SAM" id="Phobius"/>
    </source>
</evidence>
<keyword evidence="3" id="KW-1185">Reference proteome</keyword>
<keyword evidence="1" id="KW-0812">Transmembrane</keyword>
<feature type="transmembrane region" description="Helical" evidence="1">
    <location>
        <begin position="154"/>
        <end position="174"/>
    </location>
</feature>
<proteinExistence type="predicted"/>
<feature type="transmembrane region" description="Helical" evidence="1">
    <location>
        <begin position="119"/>
        <end position="142"/>
    </location>
</feature>
<feature type="transmembrane region" description="Helical" evidence="1">
    <location>
        <begin position="224"/>
        <end position="243"/>
    </location>
</feature>
<dbReference type="OrthoDB" id="3835530at2759"/>
<protein>
    <submittedName>
        <fullName evidence="2">Uncharacterized protein</fullName>
    </submittedName>
</protein>
<reference evidence="2 3" key="1">
    <citation type="submission" date="2014-02" db="EMBL/GenBank/DDBJ databases">
        <title>The genome sequence of Colletotrichum nymphaeae SA-01.</title>
        <authorList>
            <person name="Baroncelli R."/>
            <person name="Thon M.R."/>
        </authorList>
    </citation>
    <scope>NUCLEOTIDE SEQUENCE [LARGE SCALE GENOMIC DNA]</scope>
    <source>
        <strain evidence="2 3">SA-01</strain>
    </source>
</reference>
<dbReference type="AlphaFoldDB" id="A0A135TS80"/>
<evidence type="ECO:0000313" key="3">
    <source>
        <dbReference type="Proteomes" id="UP000070054"/>
    </source>
</evidence>
<name>A0A135TS80_9PEZI</name>
<dbReference type="EMBL" id="JEMN01001036">
    <property type="protein sequence ID" value="KXH50922.1"/>
    <property type="molecule type" value="Genomic_DNA"/>
</dbReference>
<keyword evidence="1" id="KW-0472">Membrane</keyword>
<accession>A0A135TS80</accession>
<feature type="transmembrane region" description="Helical" evidence="1">
    <location>
        <begin position="186"/>
        <end position="212"/>
    </location>
</feature>
<keyword evidence="1" id="KW-1133">Transmembrane helix</keyword>
<organism evidence="2 3">
    <name type="scientific">Colletotrichum nymphaeae SA-01</name>
    <dbReference type="NCBI Taxonomy" id="1460502"/>
    <lineage>
        <taxon>Eukaryota</taxon>
        <taxon>Fungi</taxon>
        <taxon>Dikarya</taxon>
        <taxon>Ascomycota</taxon>
        <taxon>Pezizomycotina</taxon>
        <taxon>Sordariomycetes</taxon>
        <taxon>Hypocreomycetidae</taxon>
        <taxon>Glomerellales</taxon>
        <taxon>Glomerellaceae</taxon>
        <taxon>Colletotrichum</taxon>
        <taxon>Colletotrichum acutatum species complex</taxon>
    </lineage>
</organism>
<dbReference type="Proteomes" id="UP000070054">
    <property type="component" value="Unassembled WGS sequence"/>
</dbReference>
<feature type="transmembrane region" description="Helical" evidence="1">
    <location>
        <begin position="43"/>
        <end position="63"/>
    </location>
</feature>
<gene>
    <name evidence="2" type="ORF">CNYM01_03376</name>
</gene>
<evidence type="ECO:0000313" key="2">
    <source>
        <dbReference type="EMBL" id="KXH50922.1"/>
    </source>
</evidence>
<comment type="caution">
    <text evidence="2">The sequence shown here is derived from an EMBL/GenBank/DDBJ whole genome shotgun (WGS) entry which is preliminary data.</text>
</comment>
<feature type="transmembrane region" description="Helical" evidence="1">
    <location>
        <begin position="89"/>
        <end position="107"/>
    </location>
</feature>
<sequence length="305" mass="33140">MMLTAPIDTQVSAPMQLIVVIASYVIWVFLLIYGIFLRKKENTWFYIIIALAAGFGGIFEPIYDNALMLYFYGPGQWTAFTSMGVPQPVWVYSGYATLYGTVSVFLNRQITSGITRQCFFRYAAIEFASSCLFEIVVINGGVYEYWGPHVLRIFKYPIVIGILETVQVMLYSVAVANLRARSNHTVYHLIGALLIFPITFMAANIGIGAPLIISLHSSIQSEALVTLGTMASILGSVVAIMALPTMIPGIEVELAYTGFIPSAAEATATLTGDFANATLAGIQLAARERVLTERSGGGNGGERSN</sequence>